<feature type="compositionally biased region" description="Low complexity" evidence="11">
    <location>
        <begin position="140"/>
        <end position="154"/>
    </location>
</feature>
<keyword evidence="5" id="KW-0931">ER-Golgi transport</keyword>
<feature type="region of interest" description="Disordered" evidence="11">
    <location>
        <begin position="330"/>
        <end position="423"/>
    </location>
</feature>
<dbReference type="GO" id="GO:0005484">
    <property type="term" value="F:SNAP receptor activity"/>
    <property type="evidence" value="ECO:0007669"/>
    <property type="project" value="InterPro"/>
</dbReference>
<dbReference type="Pfam" id="PF03908">
    <property type="entry name" value="Sec20"/>
    <property type="match status" value="1"/>
</dbReference>
<dbReference type="EMBL" id="MCFJ01000009">
    <property type="protein sequence ID" value="ORY62287.1"/>
    <property type="molecule type" value="Genomic_DNA"/>
</dbReference>
<dbReference type="PANTHER" id="PTHR12825:SF0">
    <property type="entry name" value="VESICLE TRANSPORT PROTEIN SEC20"/>
    <property type="match status" value="1"/>
</dbReference>
<feature type="domain" description="Sec20 C-terminal" evidence="12">
    <location>
        <begin position="177"/>
        <end position="266"/>
    </location>
</feature>
<protein>
    <submittedName>
        <fullName evidence="13">Sec20-domain-containing protein</fullName>
    </submittedName>
</protein>
<keyword evidence="6" id="KW-1133">Transmembrane helix</keyword>
<dbReference type="OrthoDB" id="46868at2759"/>
<keyword evidence="4" id="KW-0256">Endoplasmic reticulum</keyword>
<evidence type="ECO:0000256" key="10">
    <source>
        <dbReference type="SAM" id="Coils"/>
    </source>
</evidence>
<keyword evidence="8" id="KW-0472">Membrane</keyword>
<evidence type="ECO:0000256" key="11">
    <source>
        <dbReference type="SAM" id="MobiDB-lite"/>
    </source>
</evidence>
<evidence type="ECO:0000256" key="9">
    <source>
        <dbReference type="ARBA" id="ARBA00037934"/>
    </source>
</evidence>
<dbReference type="InterPro" id="IPR005606">
    <property type="entry name" value="Sec20"/>
</dbReference>
<sequence length="423" mass="47260">MTSEVLEQRFADLHDRLTTLQDATSQLKELIDRLANFNFQPGSVPLGAGEDDNVGSELSDEINQILREQEEELELLMDEAVDIPPGRDDLQHDKTRLTDGAQRLKGELQRCRVSFRKAQITAKRNLQLAQKHERELLFASFASPRSGASSPAPSIKSRRRQPLGGSEMSKEDQTLSASSDVTQALRRTHDMMASELSRSQFARQTLQESTAALTQLSETYSSLDSMLSSSRELLGTLMKSQKSDTWYLQSSFYLLGATISWLVFRRFVYGPMWWLVWLPLKLVFRGAVGVSKGVGLHGDGGSLDLGLESPGVRPGVQSVEMNNEGVHTIRGGEEELRRSRETADPESMTEQVGQMIDDATDAKAASEEPPKSELEETLDANMKDETVLRESEDDEQPNPVKRVLEEEIHVDTVPENEIARDEL</sequence>
<organism evidence="13 14">
    <name type="scientific">Pseudomassariella vexata</name>
    <dbReference type="NCBI Taxonomy" id="1141098"/>
    <lineage>
        <taxon>Eukaryota</taxon>
        <taxon>Fungi</taxon>
        <taxon>Dikarya</taxon>
        <taxon>Ascomycota</taxon>
        <taxon>Pezizomycotina</taxon>
        <taxon>Sordariomycetes</taxon>
        <taxon>Xylariomycetidae</taxon>
        <taxon>Amphisphaeriales</taxon>
        <taxon>Pseudomassariaceae</taxon>
        <taxon>Pseudomassariella</taxon>
    </lineage>
</organism>
<dbReference type="STRING" id="1141098.A0A1Y2DSQ1"/>
<keyword evidence="7 10" id="KW-0175">Coiled coil</keyword>
<evidence type="ECO:0000256" key="3">
    <source>
        <dbReference type="ARBA" id="ARBA00022692"/>
    </source>
</evidence>
<dbReference type="RefSeq" id="XP_040714123.1">
    <property type="nucleotide sequence ID" value="XM_040857625.1"/>
</dbReference>
<comment type="similarity">
    <text evidence="9">Belongs to the SEC20 family.</text>
</comment>
<feature type="compositionally biased region" description="Basic and acidic residues" evidence="11">
    <location>
        <begin position="402"/>
        <end position="423"/>
    </location>
</feature>
<feature type="compositionally biased region" description="Basic and acidic residues" evidence="11">
    <location>
        <begin position="381"/>
        <end position="390"/>
    </location>
</feature>
<gene>
    <name evidence="13" type="ORF">BCR38DRAFT_395097</name>
</gene>
<evidence type="ECO:0000256" key="6">
    <source>
        <dbReference type="ARBA" id="ARBA00022989"/>
    </source>
</evidence>
<keyword evidence="14" id="KW-1185">Reference proteome</keyword>
<evidence type="ECO:0000256" key="8">
    <source>
        <dbReference type="ARBA" id="ARBA00023136"/>
    </source>
</evidence>
<dbReference type="GO" id="GO:0005789">
    <property type="term" value="C:endoplasmic reticulum membrane"/>
    <property type="evidence" value="ECO:0007669"/>
    <property type="project" value="UniProtKB-SubCell"/>
</dbReference>
<evidence type="ECO:0000256" key="7">
    <source>
        <dbReference type="ARBA" id="ARBA00023054"/>
    </source>
</evidence>
<feature type="compositionally biased region" description="Basic and acidic residues" evidence="11">
    <location>
        <begin position="330"/>
        <end position="343"/>
    </location>
</feature>
<evidence type="ECO:0000313" key="13">
    <source>
        <dbReference type="EMBL" id="ORY62287.1"/>
    </source>
</evidence>
<dbReference type="InParanoid" id="A0A1Y2DSQ1"/>
<dbReference type="PANTHER" id="PTHR12825">
    <property type="entry name" value="BNIP1-RELATED"/>
    <property type="match status" value="1"/>
</dbReference>
<reference evidence="13 14" key="1">
    <citation type="submission" date="2016-07" db="EMBL/GenBank/DDBJ databases">
        <title>Pervasive Adenine N6-methylation of Active Genes in Fungi.</title>
        <authorList>
            <consortium name="DOE Joint Genome Institute"/>
            <person name="Mondo S.J."/>
            <person name="Dannebaum R.O."/>
            <person name="Kuo R.C."/>
            <person name="Labutti K."/>
            <person name="Haridas S."/>
            <person name="Kuo A."/>
            <person name="Salamov A."/>
            <person name="Ahrendt S.R."/>
            <person name="Lipzen A."/>
            <person name="Sullivan W."/>
            <person name="Andreopoulos W.B."/>
            <person name="Clum A."/>
            <person name="Lindquist E."/>
            <person name="Daum C."/>
            <person name="Ramamoorthy G.K."/>
            <person name="Gryganskyi A."/>
            <person name="Culley D."/>
            <person name="Magnuson J.K."/>
            <person name="James T.Y."/>
            <person name="O'Malley M.A."/>
            <person name="Stajich J.E."/>
            <person name="Spatafora J.W."/>
            <person name="Visel A."/>
            <person name="Grigoriev I.V."/>
        </authorList>
    </citation>
    <scope>NUCLEOTIDE SEQUENCE [LARGE SCALE GENOMIC DNA]</scope>
    <source>
        <strain evidence="13 14">CBS 129021</strain>
    </source>
</reference>
<feature type="region of interest" description="Disordered" evidence="11">
    <location>
        <begin position="140"/>
        <end position="179"/>
    </location>
</feature>
<accession>A0A1Y2DSQ1</accession>
<dbReference type="AlphaFoldDB" id="A0A1Y2DSQ1"/>
<keyword evidence="2" id="KW-0813">Transport</keyword>
<dbReference type="InterPro" id="IPR056173">
    <property type="entry name" value="Sec20_C"/>
</dbReference>
<evidence type="ECO:0000256" key="4">
    <source>
        <dbReference type="ARBA" id="ARBA00022824"/>
    </source>
</evidence>
<comment type="caution">
    <text evidence="13">The sequence shown here is derived from an EMBL/GenBank/DDBJ whole genome shotgun (WGS) entry which is preliminary data.</text>
</comment>
<proteinExistence type="inferred from homology"/>
<evidence type="ECO:0000313" key="14">
    <source>
        <dbReference type="Proteomes" id="UP000193689"/>
    </source>
</evidence>
<name>A0A1Y2DSQ1_9PEZI</name>
<dbReference type="GO" id="GO:0031201">
    <property type="term" value="C:SNARE complex"/>
    <property type="evidence" value="ECO:0007669"/>
    <property type="project" value="TreeGrafter"/>
</dbReference>
<evidence type="ECO:0000256" key="2">
    <source>
        <dbReference type="ARBA" id="ARBA00022448"/>
    </source>
</evidence>
<dbReference type="Proteomes" id="UP000193689">
    <property type="component" value="Unassembled WGS sequence"/>
</dbReference>
<comment type="subcellular location">
    <subcellularLocation>
        <location evidence="1">Endoplasmic reticulum membrane</location>
        <topology evidence="1">Single-pass type IV membrane protein</topology>
    </subcellularLocation>
</comment>
<evidence type="ECO:0000256" key="5">
    <source>
        <dbReference type="ARBA" id="ARBA00022892"/>
    </source>
</evidence>
<evidence type="ECO:0000259" key="12">
    <source>
        <dbReference type="Pfam" id="PF03908"/>
    </source>
</evidence>
<keyword evidence="3" id="KW-0812">Transmembrane</keyword>
<feature type="compositionally biased region" description="Basic and acidic residues" evidence="11">
    <location>
        <begin position="360"/>
        <end position="374"/>
    </location>
</feature>
<evidence type="ECO:0000256" key="1">
    <source>
        <dbReference type="ARBA" id="ARBA00004163"/>
    </source>
</evidence>
<dbReference type="GO" id="GO:0006890">
    <property type="term" value="P:retrograde vesicle-mediated transport, Golgi to endoplasmic reticulum"/>
    <property type="evidence" value="ECO:0007669"/>
    <property type="project" value="InterPro"/>
</dbReference>
<dbReference type="GeneID" id="63773837"/>
<feature type="coiled-coil region" evidence="10">
    <location>
        <begin position="20"/>
        <end position="79"/>
    </location>
</feature>